<accession>A0ABT2PM27</accession>
<feature type="transmembrane region" description="Helical" evidence="1">
    <location>
        <begin position="79"/>
        <end position="97"/>
    </location>
</feature>
<evidence type="ECO:0000259" key="2">
    <source>
        <dbReference type="Pfam" id="PF13387"/>
    </source>
</evidence>
<dbReference type="InterPro" id="IPR025178">
    <property type="entry name" value="Lnb_N"/>
</dbReference>
<name>A0ABT2PM27_9BURK</name>
<keyword evidence="4" id="KW-1185">Reference proteome</keyword>
<dbReference type="EMBL" id="JAODYH010000005">
    <property type="protein sequence ID" value="MCT9811513.1"/>
    <property type="molecule type" value="Genomic_DNA"/>
</dbReference>
<keyword evidence="1" id="KW-0472">Membrane</keyword>
<keyword evidence="1" id="KW-1133">Transmembrane helix</keyword>
<protein>
    <submittedName>
        <fullName evidence="3">DUF4105 domain-containing protein</fullName>
    </submittedName>
</protein>
<dbReference type="Pfam" id="PF13387">
    <property type="entry name" value="Lnb_N"/>
    <property type="match status" value="1"/>
</dbReference>
<feature type="transmembrane region" description="Helical" evidence="1">
    <location>
        <begin position="26"/>
        <end position="45"/>
    </location>
</feature>
<dbReference type="Proteomes" id="UP001525968">
    <property type="component" value="Unassembled WGS sequence"/>
</dbReference>
<comment type="caution">
    <text evidence="3">The sequence shown here is derived from an EMBL/GenBank/DDBJ whole genome shotgun (WGS) entry which is preliminary data.</text>
</comment>
<evidence type="ECO:0000313" key="4">
    <source>
        <dbReference type="Proteomes" id="UP001525968"/>
    </source>
</evidence>
<feature type="domain" description="Lnb N-terminal periplasmic" evidence="2">
    <location>
        <begin position="140"/>
        <end position="297"/>
    </location>
</feature>
<dbReference type="RefSeq" id="WP_261500757.1">
    <property type="nucleotide sequence ID" value="NZ_JAODYH010000005.1"/>
</dbReference>
<evidence type="ECO:0000256" key="1">
    <source>
        <dbReference type="SAM" id="Phobius"/>
    </source>
</evidence>
<evidence type="ECO:0000313" key="3">
    <source>
        <dbReference type="EMBL" id="MCT9811513.1"/>
    </source>
</evidence>
<gene>
    <name evidence="3" type="ORF">N0K08_12760</name>
</gene>
<sequence>MPLHPALTSAKQPSHPWVGWSGCGRVIGTLLALVLAGFGALALWSQAPGGPLAAAALAGLWVTWVVTTGLLASSDPRSPLAWGLLAVGCLLLGLWWTSITPSNQRNWTSDVSRSLRVERKGSQLVLHNVRNFDWRSDDDYTARWESRRYDLDSLRSVDMALSYWMGPAIAHTLVSFGFADGRQLVFSVEVRKERGEQYSTVAGFFKRYELALVAADERDILGVRARVRGEDLYLYRVHMSPESIRALFEQYLDEAEALRAAPRFYNTLTANCTTIVYAMMERIVTGLPLDWRLLLSGYLPSYVEDAGALTPGYSLQELQARGRITDRILQLPPGADFSAAIRQGLPVLAR</sequence>
<proteinExistence type="predicted"/>
<organism evidence="3 4">
    <name type="scientific">Acidovorax bellezanensis</name>
    <dbReference type="NCBI Taxonomy" id="2976702"/>
    <lineage>
        <taxon>Bacteria</taxon>
        <taxon>Pseudomonadati</taxon>
        <taxon>Pseudomonadota</taxon>
        <taxon>Betaproteobacteria</taxon>
        <taxon>Burkholderiales</taxon>
        <taxon>Comamonadaceae</taxon>
        <taxon>Acidovorax</taxon>
    </lineage>
</organism>
<keyword evidence="1" id="KW-0812">Transmembrane</keyword>
<feature type="transmembrane region" description="Helical" evidence="1">
    <location>
        <begin position="52"/>
        <end position="73"/>
    </location>
</feature>
<reference evidence="3 4" key="1">
    <citation type="submission" date="2022-09" db="EMBL/GenBank/DDBJ databases">
        <title>Draft genome of isolate Be4.</title>
        <authorList>
            <person name="Sanchez-Castro I."/>
            <person name="Martinez-Rodriguez P."/>
            <person name="Descostes M."/>
            <person name="Merroun M."/>
        </authorList>
    </citation>
    <scope>NUCLEOTIDE SEQUENCE [LARGE SCALE GENOMIC DNA]</scope>
    <source>
        <strain evidence="3 4">Be4</strain>
    </source>
</reference>